<evidence type="ECO:0000313" key="3">
    <source>
        <dbReference type="EMBL" id="CAI2365648.1"/>
    </source>
</evidence>
<dbReference type="GO" id="GO:1903457">
    <property type="term" value="P:lactate catabolic process"/>
    <property type="evidence" value="ECO:0007669"/>
    <property type="project" value="TreeGrafter"/>
</dbReference>
<dbReference type="GO" id="GO:0008720">
    <property type="term" value="F:D-lactate dehydrogenase (NAD+) activity"/>
    <property type="evidence" value="ECO:0007669"/>
    <property type="project" value="TreeGrafter"/>
</dbReference>
<evidence type="ECO:0000313" key="4">
    <source>
        <dbReference type="Proteomes" id="UP001295684"/>
    </source>
</evidence>
<dbReference type="Pfam" id="PF01565">
    <property type="entry name" value="FAD_binding_4"/>
    <property type="match status" value="1"/>
</dbReference>
<dbReference type="InterPro" id="IPR006094">
    <property type="entry name" value="Oxid_FAD_bind_N"/>
</dbReference>
<name>A0AAD1UBE0_EUPCR</name>
<dbReference type="GO" id="GO:0004458">
    <property type="term" value="F:D-lactate dehydrogenase (cytochrome) activity"/>
    <property type="evidence" value="ECO:0007669"/>
    <property type="project" value="TreeGrafter"/>
</dbReference>
<evidence type="ECO:0000259" key="2">
    <source>
        <dbReference type="PROSITE" id="PS51387"/>
    </source>
</evidence>
<gene>
    <name evidence="3" type="ORF">ECRASSUSDP1_LOCUS6955</name>
</gene>
<dbReference type="PANTHER" id="PTHR11748">
    <property type="entry name" value="D-LACTATE DEHYDROGENASE"/>
    <property type="match status" value="1"/>
</dbReference>
<dbReference type="GO" id="GO:0071949">
    <property type="term" value="F:FAD binding"/>
    <property type="evidence" value="ECO:0007669"/>
    <property type="project" value="InterPro"/>
</dbReference>
<dbReference type="AlphaFoldDB" id="A0AAD1UBE0"/>
<sequence length="541" mass="62579">MFRLKNYKFFSSFKRRTLFRGAILASIYGVHQLTKKRGFDSLEDEMKLIFPSISQDNKRVEINNYYQLESLVNSAYRNDVLMKISKIQDTTRENLGISNTVEEEKPKRRRRFKKYDPDAVEIDITGLSAIKKIHPEDRICVVEGGIQVSDLNEALKEHGLMFPTPLFPHKTIMEVINENILLSDSYKSGAVKNHIEDINLMTPSSKLVKTGNLTGDDFCYGYHIKDIIVGSHYSLGFITECTLKLREIRPYGLLVTVQLDSDSEKDYLNLLRNIRHYDGYENIIDSIRLYNGSTFVNPAGKDIDGNKKLIAFYSYTNSEEKQAKVLQDLEKLISKEISGSYTHNVIKFDYDDYKYTNLTKPEEWRSYHLDCYLPITKVPEILDLDMPAIRTKFEKGKPQEVIRESHKAFENTKYELHLINNAALLRIFLDCDFHADGKSTEGKVVAPKHFSSSWIDRVTSSVLFKKGVIYAKKEVLDDADPNLVTRIIGTESEQIQKEIKRIFDDKDLLERKSLFDASHPSLTQRIKDIHPIYNYILSKFL</sequence>
<organism evidence="3 4">
    <name type="scientific">Euplotes crassus</name>
    <dbReference type="NCBI Taxonomy" id="5936"/>
    <lineage>
        <taxon>Eukaryota</taxon>
        <taxon>Sar</taxon>
        <taxon>Alveolata</taxon>
        <taxon>Ciliophora</taxon>
        <taxon>Intramacronucleata</taxon>
        <taxon>Spirotrichea</taxon>
        <taxon>Hypotrichia</taxon>
        <taxon>Euplotida</taxon>
        <taxon>Euplotidae</taxon>
        <taxon>Moneuplotes</taxon>
    </lineage>
</organism>
<dbReference type="SUPFAM" id="SSF56176">
    <property type="entry name" value="FAD-binding/transporter-associated domain-like"/>
    <property type="match status" value="1"/>
</dbReference>
<dbReference type="Gene3D" id="3.30.465.10">
    <property type="match status" value="1"/>
</dbReference>
<reference evidence="3" key="1">
    <citation type="submission" date="2023-07" db="EMBL/GenBank/DDBJ databases">
        <authorList>
            <consortium name="AG Swart"/>
            <person name="Singh M."/>
            <person name="Singh A."/>
            <person name="Seah K."/>
            <person name="Emmerich C."/>
        </authorList>
    </citation>
    <scope>NUCLEOTIDE SEQUENCE</scope>
    <source>
        <strain evidence="3">DP1</strain>
    </source>
</reference>
<dbReference type="PANTHER" id="PTHR11748:SF111">
    <property type="entry name" value="D-LACTATE DEHYDROGENASE, MITOCHONDRIAL-RELATED"/>
    <property type="match status" value="1"/>
</dbReference>
<proteinExistence type="inferred from homology"/>
<comment type="caution">
    <text evidence="3">The sequence shown here is derived from an EMBL/GenBank/DDBJ whole genome shotgun (WGS) entry which is preliminary data.</text>
</comment>
<feature type="domain" description="FAD-binding PCMH-type" evidence="2">
    <location>
        <begin position="52"/>
        <end position="248"/>
    </location>
</feature>
<dbReference type="PROSITE" id="PS51387">
    <property type="entry name" value="FAD_PCMH"/>
    <property type="match status" value="1"/>
</dbReference>
<comment type="similarity">
    <text evidence="1">Belongs to the FAD-binding oxidoreductase/transferase type 4 family.</text>
</comment>
<accession>A0AAD1UBE0</accession>
<dbReference type="InterPro" id="IPR036318">
    <property type="entry name" value="FAD-bd_PCMH-like_sf"/>
</dbReference>
<dbReference type="InterPro" id="IPR016169">
    <property type="entry name" value="FAD-bd_PCMH_sub2"/>
</dbReference>
<dbReference type="EMBL" id="CAMPGE010006759">
    <property type="protein sequence ID" value="CAI2365648.1"/>
    <property type="molecule type" value="Genomic_DNA"/>
</dbReference>
<dbReference type="InterPro" id="IPR016166">
    <property type="entry name" value="FAD-bd_PCMH"/>
</dbReference>
<keyword evidence="4" id="KW-1185">Reference proteome</keyword>
<dbReference type="Proteomes" id="UP001295684">
    <property type="component" value="Unassembled WGS sequence"/>
</dbReference>
<evidence type="ECO:0000256" key="1">
    <source>
        <dbReference type="ARBA" id="ARBA00008000"/>
    </source>
</evidence>
<protein>
    <recommendedName>
        <fullName evidence="2">FAD-binding PCMH-type domain-containing protein</fullName>
    </recommendedName>
</protein>